<reference evidence="1 2" key="2">
    <citation type="submission" date="2021-03" db="EMBL/GenBank/DDBJ databases">
        <title>P. granadensis CT364 genome publication.</title>
        <authorList>
            <person name="Stach J."/>
            <person name="Montero-Calasanz Md.C."/>
        </authorList>
    </citation>
    <scope>NUCLEOTIDE SEQUENCE [LARGE SCALE GENOMIC DNA]</scope>
    <source>
        <strain evidence="1 2">CT364</strain>
    </source>
</reference>
<dbReference type="Proteomes" id="UP000663686">
    <property type="component" value="Chromosome"/>
</dbReference>
<dbReference type="PANTHER" id="PTHR11803:SF39">
    <property type="entry name" value="2-IMINOBUTANOATE_2-IMINOPROPANOATE DEAMINASE"/>
    <property type="match status" value="1"/>
</dbReference>
<accession>A0ABX7G9G8</accession>
<keyword evidence="2" id="KW-1185">Reference proteome</keyword>
<reference evidence="1 2" key="1">
    <citation type="submission" date="2021-02" db="EMBL/GenBank/DDBJ databases">
        <authorList>
            <person name="Cea Torrescassana E."/>
        </authorList>
    </citation>
    <scope>NUCLEOTIDE SEQUENCE [LARGE SCALE GENOMIC DNA]</scope>
    <source>
        <strain evidence="1 2">CT364</strain>
    </source>
</reference>
<evidence type="ECO:0000313" key="2">
    <source>
        <dbReference type="Proteomes" id="UP000663686"/>
    </source>
</evidence>
<dbReference type="Gene3D" id="3.30.1330.40">
    <property type="entry name" value="RutC-like"/>
    <property type="match status" value="1"/>
</dbReference>
<dbReference type="EMBL" id="CP069352">
    <property type="protein sequence ID" value="QRK81871.1"/>
    <property type="molecule type" value="Genomic_DNA"/>
</dbReference>
<dbReference type="InterPro" id="IPR035959">
    <property type="entry name" value="RutC-like_sf"/>
</dbReference>
<dbReference type="PANTHER" id="PTHR11803">
    <property type="entry name" value="2-IMINOBUTANOATE/2-IMINOPROPANOATE DEAMINASE RIDA"/>
    <property type="match status" value="1"/>
</dbReference>
<dbReference type="InterPro" id="IPR006175">
    <property type="entry name" value="YjgF/YER057c/UK114"/>
</dbReference>
<protein>
    <submittedName>
        <fullName evidence="1">RidA family protein</fullName>
    </submittedName>
</protein>
<dbReference type="RefSeq" id="WP_203418022.1">
    <property type="nucleotide sequence ID" value="NZ_CP069352.1"/>
</dbReference>
<sequence>MLKRIYDLLPSREHRWTASDDSQSVLADERIFEYPRERTAMTVNNLPFSKVRHSQGLVFLSGELPFREDGSFPEGIEAQTRLTLTRIAQTLEAESLSLDDVVSVTVYLTDRSDFAEFNRAYASFFTTNLPVRATVCAGLVVDALIEISVIAQQRA</sequence>
<dbReference type="SUPFAM" id="SSF55298">
    <property type="entry name" value="YjgF-like"/>
    <property type="match status" value="1"/>
</dbReference>
<dbReference type="CDD" id="cd00448">
    <property type="entry name" value="YjgF_YER057c_UK114_family"/>
    <property type="match status" value="1"/>
</dbReference>
<gene>
    <name evidence="1" type="ORF">JN757_14915</name>
</gene>
<proteinExistence type="predicted"/>
<dbReference type="Pfam" id="PF01042">
    <property type="entry name" value="Ribonuc_L-PSP"/>
    <property type="match status" value="1"/>
</dbReference>
<evidence type="ECO:0000313" key="1">
    <source>
        <dbReference type="EMBL" id="QRK81871.1"/>
    </source>
</evidence>
<name>A0ABX7G9G8_9PSED</name>
<organism evidence="1 2">
    <name type="scientific">Pseudomonas granadensis</name>
    <dbReference type="NCBI Taxonomy" id="1421430"/>
    <lineage>
        <taxon>Bacteria</taxon>
        <taxon>Pseudomonadati</taxon>
        <taxon>Pseudomonadota</taxon>
        <taxon>Gammaproteobacteria</taxon>
        <taxon>Pseudomonadales</taxon>
        <taxon>Pseudomonadaceae</taxon>
        <taxon>Pseudomonas</taxon>
    </lineage>
</organism>